<protein>
    <recommendedName>
        <fullName evidence="2">DUF5672 domain-containing protein</fullName>
    </recommendedName>
</protein>
<dbReference type="Pfam" id="PF18922">
    <property type="entry name" value="DUF5672"/>
    <property type="match status" value="1"/>
</dbReference>
<evidence type="ECO:0000313" key="3">
    <source>
        <dbReference type="EMBL" id="KAJ6259145.1"/>
    </source>
</evidence>
<feature type="transmembrane region" description="Helical" evidence="1">
    <location>
        <begin position="12"/>
        <end position="29"/>
    </location>
</feature>
<accession>A0AAD6IUW1</accession>
<dbReference type="InterPro" id="IPR043729">
    <property type="entry name" value="DUF5672"/>
</dbReference>
<name>A0AAD6IUW1_DREDA</name>
<reference evidence="3" key="1">
    <citation type="submission" date="2023-01" db="EMBL/GenBank/DDBJ databases">
        <title>The chitinases involved in constricting ring structure development in the nematode-trapping fungus Drechslerella dactyloides.</title>
        <authorList>
            <person name="Wang R."/>
            <person name="Zhang L."/>
            <person name="Tang P."/>
            <person name="Li S."/>
            <person name="Liang L."/>
        </authorList>
    </citation>
    <scope>NUCLEOTIDE SEQUENCE</scope>
    <source>
        <strain evidence="3">YMF1.00031</strain>
    </source>
</reference>
<organism evidence="3 4">
    <name type="scientific">Drechslerella dactyloides</name>
    <name type="common">Nematode-trapping fungus</name>
    <name type="synonym">Arthrobotrys dactyloides</name>
    <dbReference type="NCBI Taxonomy" id="74499"/>
    <lineage>
        <taxon>Eukaryota</taxon>
        <taxon>Fungi</taxon>
        <taxon>Dikarya</taxon>
        <taxon>Ascomycota</taxon>
        <taxon>Pezizomycotina</taxon>
        <taxon>Orbiliomycetes</taxon>
        <taxon>Orbiliales</taxon>
        <taxon>Orbiliaceae</taxon>
        <taxon>Drechslerella</taxon>
    </lineage>
</organism>
<dbReference type="Proteomes" id="UP001221413">
    <property type="component" value="Unassembled WGS sequence"/>
</dbReference>
<feature type="domain" description="DUF5672" evidence="2">
    <location>
        <begin position="117"/>
        <end position="260"/>
    </location>
</feature>
<evidence type="ECO:0000256" key="1">
    <source>
        <dbReference type="SAM" id="Phobius"/>
    </source>
</evidence>
<keyword evidence="1" id="KW-0812">Transmembrane</keyword>
<comment type="caution">
    <text evidence="3">The sequence shown here is derived from an EMBL/GenBank/DDBJ whole genome shotgun (WGS) entry which is preliminary data.</text>
</comment>
<dbReference type="AlphaFoldDB" id="A0AAD6IUW1"/>
<evidence type="ECO:0000313" key="4">
    <source>
        <dbReference type="Proteomes" id="UP001221413"/>
    </source>
</evidence>
<keyword evidence="1" id="KW-1133">Transmembrane helix</keyword>
<sequence length="310" mass="35628">MGLLRARHSLSAVFTYVAFGTLFALLFFSPEDFLPGTVTFEIHGAWEEDIPAPSPYNDTKLALLIETRPQNHLTPLLLHFMSVIPPEWPFLFIGTDDSIEHINKSAAIRNHVTNGKLEMRLLPDNVTMKNQEDLSKVLTEAWFYEQLLPAEWLFVFQTDSMICANSGQSLNDWVDKEFTWVGASWGKDKKFGGNGGFSLRRISHMIRLLGSQNRYKGEALEDQWITERLYHMPGTKMANGTEELPFSVEVIPYPRPMGYHTGWGGGLLMPNVWKKKEQRDQILKYCPELKMFLSMLMEEHLEHGCMRDDI</sequence>
<evidence type="ECO:0000259" key="2">
    <source>
        <dbReference type="Pfam" id="PF18922"/>
    </source>
</evidence>
<proteinExistence type="predicted"/>
<gene>
    <name evidence="3" type="ORF">Dda_6042</name>
</gene>
<dbReference type="EMBL" id="JAQGDS010000007">
    <property type="protein sequence ID" value="KAJ6259145.1"/>
    <property type="molecule type" value="Genomic_DNA"/>
</dbReference>
<keyword evidence="4" id="KW-1185">Reference proteome</keyword>
<keyword evidence="1" id="KW-0472">Membrane</keyword>